<proteinExistence type="predicted"/>
<accession>A0A3N2DPQ0</accession>
<dbReference type="EMBL" id="RKHR01000004">
    <property type="protein sequence ID" value="ROS01773.1"/>
    <property type="molecule type" value="Genomic_DNA"/>
</dbReference>
<feature type="chain" id="PRO_5018326572" description="Lipoprotein" evidence="1">
    <location>
        <begin position="23"/>
        <end position="224"/>
    </location>
</feature>
<evidence type="ECO:0000313" key="3">
    <source>
        <dbReference type="Proteomes" id="UP000275394"/>
    </source>
</evidence>
<evidence type="ECO:0008006" key="4">
    <source>
        <dbReference type="Google" id="ProtNLM"/>
    </source>
</evidence>
<protein>
    <recommendedName>
        <fullName evidence="4">Lipoprotein</fullName>
    </recommendedName>
</protein>
<dbReference type="RefSeq" id="WP_123712528.1">
    <property type="nucleotide sequence ID" value="NZ_RKHR01000004.1"/>
</dbReference>
<evidence type="ECO:0000313" key="2">
    <source>
        <dbReference type="EMBL" id="ROS01773.1"/>
    </source>
</evidence>
<gene>
    <name evidence="2" type="ORF">EDC56_2218</name>
</gene>
<dbReference type="PROSITE" id="PS51257">
    <property type="entry name" value="PROKAR_LIPOPROTEIN"/>
    <property type="match status" value="1"/>
</dbReference>
<organism evidence="2 3">
    <name type="scientific">Sinobacterium caligoides</name>
    <dbReference type="NCBI Taxonomy" id="933926"/>
    <lineage>
        <taxon>Bacteria</taxon>
        <taxon>Pseudomonadati</taxon>
        <taxon>Pseudomonadota</taxon>
        <taxon>Gammaproteobacteria</taxon>
        <taxon>Cellvibrionales</taxon>
        <taxon>Spongiibacteraceae</taxon>
        <taxon>Sinobacterium</taxon>
    </lineage>
</organism>
<dbReference type="OrthoDB" id="5540991at2"/>
<keyword evidence="3" id="KW-1185">Reference proteome</keyword>
<dbReference type="AlphaFoldDB" id="A0A3N2DPQ0"/>
<reference evidence="2 3" key="1">
    <citation type="submission" date="2018-11" db="EMBL/GenBank/DDBJ databases">
        <title>Genomic Encyclopedia of Type Strains, Phase IV (KMG-IV): sequencing the most valuable type-strain genomes for metagenomic binning, comparative biology and taxonomic classification.</title>
        <authorList>
            <person name="Goeker M."/>
        </authorList>
    </citation>
    <scope>NUCLEOTIDE SEQUENCE [LARGE SCALE GENOMIC DNA]</scope>
    <source>
        <strain evidence="2 3">DSM 100316</strain>
    </source>
</reference>
<keyword evidence="1" id="KW-0732">Signal</keyword>
<name>A0A3N2DPQ0_9GAMM</name>
<feature type="signal peptide" evidence="1">
    <location>
        <begin position="1"/>
        <end position="22"/>
    </location>
</feature>
<sequence length="224" mass="24527">MKISTLSKVILLVAMLAGCSTADSRVAGDSVASAAHDVTVSNVRESVDSGMQQKAPAPVIDLSSWSRYEQSVVDISARLSEDEKLEFEQSLEGAIWKIALTEEDFDWEDKVSFLSNKTVKEQLAGKTGLQIIEQAKTPGEARVIDLSSLSNYKASVLKMRYELPENKGKEFFAAMDVVLRNLESSGAIDGLSSPEQFLVNEEVRKALAGKTAEQIIDRAKQLQK</sequence>
<comment type="caution">
    <text evidence="2">The sequence shown here is derived from an EMBL/GenBank/DDBJ whole genome shotgun (WGS) entry which is preliminary data.</text>
</comment>
<dbReference type="Proteomes" id="UP000275394">
    <property type="component" value="Unassembled WGS sequence"/>
</dbReference>
<evidence type="ECO:0000256" key="1">
    <source>
        <dbReference type="SAM" id="SignalP"/>
    </source>
</evidence>